<keyword evidence="3" id="KW-1185">Reference proteome</keyword>
<feature type="domain" description="CHAT" evidence="1">
    <location>
        <begin position="274"/>
        <end position="593"/>
    </location>
</feature>
<accession>A0A085W5Q6</accession>
<name>A0A085W5Q6_9BACT</name>
<evidence type="ECO:0000313" key="2">
    <source>
        <dbReference type="EMBL" id="KFE63019.1"/>
    </source>
</evidence>
<dbReference type="EMBL" id="JMCB01000019">
    <property type="protein sequence ID" value="KFE63019.1"/>
    <property type="molecule type" value="Genomic_DNA"/>
</dbReference>
<dbReference type="PANTHER" id="PTHR10098">
    <property type="entry name" value="RAPSYN-RELATED"/>
    <property type="match status" value="1"/>
</dbReference>
<dbReference type="Proteomes" id="UP000028725">
    <property type="component" value="Unassembled WGS sequence"/>
</dbReference>
<proteinExistence type="predicted"/>
<dbReference type="AlphaFoldDB" id="A0A085W5Q6"/>
<dbReference type="Pfam" id="PF12770">
    <property type="entry name" value="CHAT"/>
    <property type="match status" value="1"/>
</dbReference>
<protein>
    <recommendedName>
        <fullName evidence="1">CHAT domain-containing protein</fullName>
    </recommendedName>
</protein>
<organism evidence="2 3">
    <name type="scientific">Hyalangium minutum</name>
    <dbReference type="NCBI Taxonomy" id="394096"/>
    <lineage>
        <taxon>Bacteria</taxon>
        <taxon>Pseudomonadati</taxon>
        <taxon>Myxococcota</taxon>
        <taxon>Myxococcia</taxon>
        <taxon>Myxococcales</taxon>
        <taxon>Cystobacterineae</taxon>
        <taxon>Archangiaceae</taxon>
        <taxon>Hyalangium</taxon>
    </lineage>
</organism>
<dbReference type="PATRIC" id="fig|394096.3.peg.7403"/>
<dbReference type="STRING" id="394096.DB31_3078"/>
<gene>
    <name evidence="2" type="ORF">DB31_3078</name>
</gene>
<evidence type="ECO:0000313" key="3">
    <source>
        <dbReference type="Proteomes" id="UP000028725"/>
    </source>
</evidence>
<evidence type="ECO:0000259" key="1">
    <source>
        <dbReference type="Pfam" id="PF12770"/>
    </source>
</evidence>
<comment type="caution">
    <text evidence="2">The sequence shown here is derived from an EMBL/GenBank/DDBJ whole genome shotgun (WGS) entry which is preliminary data.</text>
</comment>
<dbReference type="PANTHER" id="PTHR10098:SF108">
    <property type="entry name" value="TETRATRICOPEPTIDE REPEAT PROTEIN 28"/>
    <property type="match status" value="1"/>
</dbReference>
<sequence>MLPVLGGSVRDPLIAEKLYDMAELCLAQARLDDALVLLWRAFTLSEQRLRQEALAFSTSRLARFLQRLRAGEERLYALLRAHPEDVRVQRLALAAVLLLKGRALDEAADTSQAIYQRLGARACEAFARLCALREELSTLANQRVGWQSPADYQQRLQSLAAQGEALEAELARRSAPLRARAALPSAEHIIEQVAAALPRDGALVELVAYREPPFGPQPDTSESRNTARLRYLALVLFPDARVSVVDLGWAEFIDKAASELRNALANRDAAYLGMAQQLYELAFQPIHALVRGVRRLFLSTDGQLSFVPFAALHDGSQFLIDSFDFIYLTSGKELLPRVEDVPVSRSVVVLADPGFSGSGQEDFCAEAPAVSESSSHNVAQRTCVPLPGTRREAEAIQRLLPQAQLFLGPEATKERLLSLSAPGVLHLATHGSFQGDPSPGLAVQRAMVHFGVLGTDACAPRPSDPLLCSALALASSSDPAPADNCWVTALELAGMNLWGTQLVVLSACDTGRGEVKLGQGVYGLRRAFIIAGAETVVTSLWKVNDETTRTLMEAYYGFLREGQGRCSALQAAMRLVRQSHPHPHSWAPFIALGRDTPLRIAAA</sequence>
<reference evidence="2 3" key="1">
    <citation type="submission" date="2014-04" db="EMBL/GenBank/DDBJ databases">
        <title>Genome assembly of Hyalangium minutum DSM 14724.</title>
        <authorList>
            <person name="Sharma G."/>
            <person name="Subramanian S."/>
        </authorList>
    </citation>
    <scope>NUCLEOTIDE SEQUENCE [LARGE SCALE GENOMIC DNA]</scope>
    <source>
        <strain evidence="2 3">DSM 14724</strain>
    </source>
</reference>
<dbReference type="InterPro" id="IPR024983">
    <property type="entry name" value="CHAT_dom"/>
</dbReference>
<dbReference type="RefSeq" id="WP_052420525.1">
    <property type="nucleotide sequence ID" value="NZ_JMCB01000019.1"/>
</dbReference>